<dbReference type="AlphaFoldDB" id="A0A6J0L716"/>
<evidence type="ECO:0000313" key="3">
    <source>
        <dbReference type="RefSeq" id="XP_018455284.2"/>
    </source>
</evidence>
<proteinExistence type="predicted"/>
<gene>
    <name evidence="3" type="primary">LOC108826396</name>
</gene>
<feature type="region of interest" description="Disordered" evidence="1">
    <location>
        <begin position="234"/>
        <end position="265"/>
    </location>
</feature>
<reference evidence="3" key="2">
    <citation type="submission" date="2025-08" db="UniProtKB">
        <authorList>
            <consortium name="RefSeq"/>
        </authorList>
    </citation>
    <scope>IDENTIFICATION</scope>
    <source>
        <tissue evidence="3">Leaf</tissue>
    </source>
</reference>
<accession>A0A6J0L716</accession>
<feature type="region of interest" description="Disordered" evidence="1">
    <location>
        <begin position="39"/>
        <end position="58"/>
    </location>
</feature>
<sequence length="482" mass="54643">MASITCSSDQRLSTSKRRLKPLMLRDYLLDDLSSCSSNGFKSFPRRQPPPPSSSSSTVRRLLDAEMKRSGILIHNPRLTRRSRTTCGTAISNAVHKASTAFLNAVKLLPFHATATSSGGKGDQKQQQEGGFSRNFSKRRLWRKPESQSRREVTVIDFGDGEIQWWRSAAFFPDEESLEQPSDLFSQISTVAADESTFSVSEDAAITTTAKIISGDSSSSGSEFFTNSAVVQSSSSSEEVWEENEAVEDGNEIGESSNARDCDGSSVNRDSLCNRKECVNEEKEQFSPVSILECPFEDDEDEDDKEDEITGLISHQNDTYKKSIRKSRRINGLVRFEPIELEKRIEKYVESEEDEYSYNVLETEEDESENRANHLFALVKSRIGETNNILASNVADNILLDYLQEDNIGAKEETLMVKKVEDWVMDRQEEMFMSWEVREKREVYVKEMKWGCINGDEKENVVEELANSFFTFLVDEFIFDLAS</sequence>
<evidence type="ECO:0000256" key="1">
    <source>
        <dbReference type="SAM" id="MobiDB-lite"/>
    </source>
</evidence>
<reference evidence="2" key="1">
    <citation type="journal article" date="2019" name="Database">
        <title>The radish genome database (RadishGD): an integrated information resource for radish genomics.</title>
        <authorList>
            <person name="Yu H.J."/>
            <person name="Baek S."/>
            <person name="Lee Y.J."/>
            <person name="Cho A."/>
            <person name="Mun J.H."/>
        </authorList>
    </citation>
    <scope>NUCLEOTIDE SEQUENCE [LARGE SCALE GENOMIC DNA]</scope>
    <source>
        <strain evidence="2">cv. WK10039</strain>
    </source>
</reference>
<organism evidence="2 3">
    <name type="scientific">Raphanus sativus</name>
    <name type="common">Radish</name>
    <name type="synonym">Raphanus raphanistrum var. sativus</name>
    <dbReference type="NCBI Taxonomy" id="3726"/>
    <lineage>
        <taxon>Eukaryota</taxon>
        <taxon>Viridiplantae</taxon>
        <taxon>Streptophyta</taxon>
        <taxon>Embryophyta</taxon>
        <taxon>Tracheophyta</taxon>
        <taxon>Spermatophyta</taxon>
        <taxon>Magnoliopsida</taxon>
        <taxon>eudicotyledons</taxon>
        <taxon>Gunneridae</taxon>
        <taxon>Pentapetalae</taxon>
        <taxon>rosids</taxon>
        <taxon>malvids</taxon>
        <taxon>Brassicales</taxon>
        <taxon>Brassicaceae</taxon>
        <taxon>Brassiceae</taxon>
        <taxon>Raphanus</taxon>
    </lineage>
</organism>
<name>A0A6J0L716_RAPSA</name>
<protein>
    <submittedName>
        <fullName evidence="3">Uncharacterized protein LOC108826396</fullName>
    </submittedName>
</protein>
<dbReference type="GeneID" id="108826396"/>
<evidence type="ECO:0000313" key="2">
    <source>
        <dbReference type="Proteomes" id="UP000504610"/>
    </source>
</evidence>
<dbReference type="Proteomes" id="UP000504610">
    <property type="component" value="Chromosome 9"/>
</dbReference>
<dbReference type="PANTHER" id="PTHR33623:SF15">
    <property type="entry name" value="GAR2-LIKE PROTEIN"/>
    <property type="match status" value="1"/>
</dbReference>
<dbReference type="RefSeq" id="XP_018455284.2">
    <property type="nucleotide sequence ID" value="XM_018599782.2"/>
</dbReference>
<dbReference type="OrthoDB" id="668456at2759"/>
<feature type="region of interest" description="Disordered" evidence="1">
    <location>
        <begin position="114"/>
        <end position="143"/>
    </location>
</feature>
<dbReference type="PANTHER" id="PTHR33623">
    <property type="entry name" value="OS04G0572500 PROTEIN"/>
    <property type="match status" value="1"/>
</dbReference>
<dbReference type="KEGG" id="rsz:108826396"/>
<feature type="compositionally biased region" description="Acidic residues" evidence="1">
    <location>
        <begin position="238"/>
        <end position="251"/>
    </location>
</feature>
<keyword evidence="2" id="KW-1185">Reference proteome</keyword>